<evidence type="ECO:0000256" key="4">
    <source>
        <dbReference type="PIRSR" id="PIRSR617867-1"/>
    </source>
</evidence>
<dbReference type="PANTHER" id="PTHR47439">
    <property type="entry name" value="LOW MOLECULAR WEIGHT PHOSPHOTYROSINE PROTEIN PHOSPHATASE-RELATED"/>
    <property type="match status" value="1"/>
</dbReference>
<accession>A0A941I8R1</accession>
<reference evidence="6" key="1">
    <citation type="submission" date="2021-04" db="EMBL/GenBank/DDBJ databases">
        <title>novel species isolated from subtropical streams in China.</title>
        <authorList>
            <person name="Lu H."/>
        </authorList>
    </citation>
    <scope>NUCLEOTIDE SEQUENCE</scope>
    <source>
        <strain evidence="6">LFS511W</strain>
    </source>
</reference>
<dbReference type="SMART" id="SM00226">
    <property type="entry name" value="LMWPc"/>
    <property type="match status" value="1"/>
</dbReference>
<dbReference type="EMBL" id="JAGSPN010000019">
    <property type="protein sequence ID" value="MBR7784119.1"/>
    <property type="molecule type" value="Genomic_DNA"/>
</dbReference>
<sequence>MPETSILFVCMGNICRSPTAEAVFRAKANEAGMLEQLTIHSAGTHAYHQGEGPDPRARMFASRRGFDLSAIRARQVKAADFMEFDFVLAMDKSNLTLLQAACPQQFQHKLGLFMDYARHFSEREVPDPYYGGSQGFETVLDYIEDASEGLIQKLRQNMLSAG</sequence>
<evidence type="ECO:0000256" key="2">
    <source>
        <dbReference type="ARBA" id="ARBA00022801"/>
    </source>
</evidence>
<dbReference type="CDD" id="cd16343">
    <property type="entry name" value="LMWPTP"/>
    <property type="match status" value="1"/>
</dbReference>
<feature type="domain" description="Phosphotyrosine protein phosphatase I" evidence="5">
    <location>
        <begin position="4"/>
        <end position="153"/>
    </location>
</feature>
<proteinExistence type="inferred from homology"/>
<feature type="active site" description="Nucleophile" evidence="4">
    <location>
        <position position="10"/>
    </location>
</feature>
<evidence type="ECO:0000256" key="3">
    <source>
        <dbReference type="ARBA" id="ARBA00022912"/>
    </source>
</evidence>
<dbReference type="InterPro" id="IPR052995">
    <property type="entry name" value="LMW-PTP"/>
</dbReference>
<dbReference type="GO" id="GO:0004725">
    <property type="term" value="F:protein tyrosine phosphatase activity"/>
    <property type="evidence" value="ECO:0007669"/>
    <property type="project" value="InterPro"/>
</dbReference>
<evidence type="ECO:0000313" key="6">
    <source>
        <dbReference type="EMBL" id="MBR7784119.1"/>
    </source>
</evidence>
<comment type="caution">
    <text evidence="6">The sequence shown here is derived from an EMBL/GenBank/DDBJ whole genome shotgun (WGS) entry which is preliminary data.</text>
</comment>
<dbReference type="SUPFAM" id="SSF52788">
    <property type="entry name" value="Phosphotyrosine protein phosphatases I"/>
    <property type="match status" value="1"/>
</dbReference>
<evidence type="ECO:0000256" key="1">
    <source>
        <dbReference type="ARBA" id="ARBA00011063"/>
    </source>
</evidence>
<dbReference type="PANTHER" id="PTHR47439:SF1">
    <property type="entry name" value="ACID PHOSPHATASE"/>
    <property type="match status" value="1"/>
</dbReference>
<name>A0A941I8R1_9BURK</name>
<feature type="active site" evidence="4">
    <location>
        <position position="16"/>
    </location>
</feature>
<feature type="active site" description="Proton donor" evidence="4">
    <location>
        <position position="127"/>
    </location>
</feature>
<keyword evidence="2" id="KW-0378">Hydrolase</keyword>
<dbReference type="PRINTS" id="PR00719">
    <property type="entry name" value="LMWPTPASE"/>
</dbReference>
<keyword evidence="3" id="KW-0904">Protein phosphatase</keyword>
<dbReference type="Proteomes" id="UP000680067">
    <property type="component" value="Unassembled WGS sequence"/>
</dbReference>
<evidence type="ECO:0000259" key="5">
    <source>
        <dbReference type="SMART" id="SM00226"/>
    </source>
</evidence>
<dbReference type="Gene3D" id="3.40.50.2300">
    <property type="match status" value="1"/>
</dbReference>
<comment type="similarity">
    <text evidence="1">Belongs to the low molecular weight phosphotyrosine protein phosphatase family.</text>
</comment>
<organism evidence="6 7">
    <name type="scientific">Undibacterium luofuense</name>
    <dbReference type="NCBI Taxonomy" id="2828733"/>
    <lineage>
        <taxon>Bacteria</taxon>
        <taxon>Pseudomonadati</taxon>
        <taxon>Pseudomonadota</taxon>
        <taxon>Betaproteobacteria</taxon>
        <taxon>Burkholderiales</taxon>
        <taxon>Oxalobacteraceae</taxon>
        <taxon>Undibacterium</taxon>
    </lineage>
</organism>
<evidence type="ECO:0000313" key="7">
    <source>
        <dbReference type="Proteomes" id="UP000680067"/>
    </source>
</evidence>
<protein>
    <submittedName>
        <fullName evidence="6">Low molecular weight phosphotyrosine protein phosphatase</fullName>
    </submittedName>
</protein>
<dbReference type="InterPro" id="IPR017867">
    <property type="entry name" value="Tyr_phospatase_low_mol_wt"/>
</dbReference>
<dbReference type="InterPro" id="IPR023485">
    <property type="entry name" value="Ptyr_pPase"/>
</dbReference>
<dbReference type="FunFam" id="3.40.50.2300:FF:000113">
    <property type="entry name" value="Low molecular weight protein-tyrosine-phosphatase"/>
    <property type="match status" value="1"/>
</dbReference>
<dbReference type="Pfam" id="PF01451">
    <property type="entry name" value="LMWPc"/>
    <property type="match status" value="1"/>
</dbReference>
<dbReference type="InterPro" id="IPR036196">
    <property type="entry name" value="Ptyr_pPase_sf"/>
</dbReference>
<gene>
    <name evidence="6" type="ORF">KDM89_18380</name>
</gene>
<keyword evidence="7" id="KW-1185">Reference proteome</keyword>
<dbReference type="AlphaFoldDB" id="A0A941I8R1"/>
<dbReference type="RefSeq" id="WP_212689388.1">
    <property type="nucleotide sequence ID" value="NZ_JAGSPN010000019.1"/>
</dbReference>